<evidence type="ECO:0000313" key="3">
    <source>
        <dbReference type="Proteomes" id="UP000326354"/>
    </source>
</evidence>
<organism evidence="2 3">
    <name type="scientific">Uabimicrobium amorphum</name>
    <dbReference type="NCBI Taxonomy" id="2596890"/>
    <lineage>
        <taxon>Bacteria</taxon>
        <taxon>Pseudomonadati</taxon>
        <taxon>Planctomycetota</taxon>
        <taxon>Candidatus Uabimicrobiia</taxon>
        <taxon>Candidatus Uabimicrobiales</taxon>
        <taxon>Candidatus Uabimicrobiaceae</taxon>
        <taxon>Candidatus Uabimicrobium</taxon>
    </lineage>
</organism>
<dbReference type="OrthoDB" id="9772170at2"/>
<feature type="domain" description="Glycosyltransferase 2-like" evidence="1">
    <location>
        <begin position="5"/>
        <end position="168"/>
    </location>
</feature>
<proteinExistence type="predicted"/>
<evidence type="ECO:0000259" key="1">
    <source>
        <dbReference type="Pfam" id="PF00535"/>
    </source>
</evidence>
<dbReference type="Gene3D" id="3.90.550.10">
    <property type="entry name" value="Spore Coat Polysaccharide Biosynthesis Protein SpsA, Chain A"/>
    <property type="match status" value="1"/>
</dbReference>
<dbReference type="InterPro" id="IPR001173">
    <property type="entry name" value="Glyco_trans_2-like"/>
</dbReference>
<dbReference type="KEGG" id="uam:UABAM_02003"/>
<evidence type="ECO:0000313" key="2">
    <source>
        <dbReference type="EMBL" id="BBM83650.1"/>
    </source>
</evidence>
<keyword evidence="3" id="KW-1185">Reference proteome</keyword>
<dbReference type="RefSeq" id="WP_151967843.1">
    <property type="nucleotide sequence ID" value="NZ_AP019860.1"/>
</dbReference>
<dbReference type="CDD" id="cd00761">
    <property type="entry name" value="Glyco_tranf_GTA_type"/>
    <property type="match status" value="1"/>
</dbReference>
<keyword evidence="2" id="KW-0808">Transferase</keyword>
<dbReference type="PANTHER" id="PTHR22916:SF3">
    <property type="entry name" value="UDP-GLCNAC:BETAGAL BETA-1,3-N-ACETYLGLUCOSAMINYLTRANSFERASE-LIKE PROTEIN 1"/>
    <property type="match status" value="1"/>
</dbReference>
<accession>A0A5S9ILB6</accession>
<name>A0A5S9ILB6_UABAM</name>
<dbReference type="InterPro" id="IPR029044">
    <property type="entry name" value="Nucleotide-diphossugar_trans"/>
</dbReference>
<dbReference type="PANTHER" id="PTHR22916">
    <property type="entry name" value="GLYCOSYLTRANSFERASE"/>
    <property type="match status" value="1"/>
</dbReference>
<dbReference type="EMBL" id="AP019860">
    <property type="protein sequence ID" value="BBM83650.1"/>
    <property type="molecule type" value="Genomic_DNA"/>
</dbReference>
<dbReference type="Pfam" id="PF00535">
    <property type="entry name" value="Glycos_transf_2"/>
    <property type="match status" value="1"/>
</dbReference>
<reference evidence="2 3" key="1">
    <citation type="submission" date="2019-08" db="EMBL/GenBank/DDBJ databases">
        <title>Complete genome sequence of Candidatus Uab amorphum.</title>
        <authorList>
            <person name="Shiratori T."/>
            <person name="Suzuki S."/>
            <person name="Kakizawa Y."/>
            <person name="Ishida K."/>
        </authorList>
    </citation>
    <scope>NUCLEOTIDE SEQUENCE [LARGE SCALE GENOMIC DNA]</scope>
    <source>
        <strain evidence="2 3">SRT547</strain>
    </source>
</reference>
<protein>
    <submittedName>
        <fullName evidence="2">Glycosyl transferase</fullName>
    </submittedName>
</protein>
<sequence>MKRISICVPTYNRKKLLKKALDSCLAQTHLPHEIIIGDDSTNLETKLMVKNLQQEVPNINIRYFKHSSNLGQHKNAMFLIQKVEGEYLLILHDDDELEKEALADYLRCFSKCDDIVAVYGKQYFIDEQNLPHGNSEDLNKLFFREKKYEGLQADSLKMAILQQFNGSFMVRTDIVTQINYNDLGAIGQDAIDFFFGLEMAKYGKFYFLNKYTAKYRVGNVSVSNNKKNNAGYNAFKYVFENFRGKQPEIEMWLTRKSNVAVMQAINLKDKKNAFKWYFSKYHKSKIFTPGGIKRLILLCTPNLKRN</sequence>
<dbReference type="Proteomes" id="UP000326354">
    <property type="component" value="Chromosome"/>
</dbReference>
<dbReference type="SUPFAM" id="SSF53448">
    <property type="entry name" value="Nucleotide-diphospho-sugar transferases"/>
    <property type="match status" value="1"/>
</dbReference>
<dbReference type="AlphaFoldDB" id="A0A5S9ILB6"/>
<gene>
    <name evidence="2" type="ORF">UABAM_02003</name>
</gene>
<dbReference type="GO" id="GO:0016758">
    <property type="term" value="F:hexosyltransferase activity"/>
    <property type="evidence" value="ECO:0007669"/>
    <property type="project" value="UniProtKB-ARBA"/>
</dbReference>